<evidence type="ECO:0000313" key="2">
    <source>
        <dbReference type="Proteomes" id="UP001180845"/>
    </source>
</evidence>
<organism evidence="1 2">
    <name type="scientific">Haloactinomyces albus</name>
    <dbReference type="NCBI Taxonomy" id="1352928"/>
    <lineage>
        <taxon>Bacteria</taxon>
        <taxon>Bacillati</taxon>
        <taxon>Actinomycetota</taxon>
        <taxon>Actinomycetes</taxon>
        <taxon>Actinopolysporales</taxon>
        <taxon>Actinopolysporaceae</taxon>
        <taxon>Haloactinomyces</taxon>
    </lineage>
</organism>
<accession>A0AAE4CJJ9</accession>
<name>A0AAE4CJJ9_9ACTN</name>
<proteinExistence type="predicted"/>
<reference evidence="1" key="1">
    <citation type="submission" date="2023-07" db="EMBL/GenBank/DDBJ databases">
        <title>Sequencing the genomes of 1000 actinobacteria strains.</title>
        <authorList>
            <person name="Klenk H.-P."/>
        </authorList>
    </citation>
    <scope>NUCLEOTIDE SEQUENCE</scope>
    <source>
        <strain evidence="1">DSM 45977</strain>
    </source>
</reference>
<gene>
    <name evidence="1" type="ORF">JOF55_000281</name>
</gene>
<keyword evidence="2" id="KW-1185">Reference proteome</keyword>
<dbReference type="EMBL" id="JAVDXW010000001">
    <property type="protein sequence ID" value="MDR7300100.1"/>
    <property type="molecule type" value="Genomic_DNA"/>
</dbReference>
<comment type="caution">
    <text evidence="1">The sequence shown here is derived from an EMBL/GenBank/DDBJ whole genome shotgun (WGS) entry which is preliminary data.</text>
</comment>
<dbReference type="Proteomes" id="UP001180845">
    <property type="component" value="Unassembled WGS sequence"/>
</dbReference>
<dbReference type="AlphaFoldDB" id="A0AAE4CJJ9"/>
<protein>
    <submittedName>
        <fullName evidence="1">Uncharacterized protein</fullName>
    </submittedName>
</protein>
<evidence type="ECO:0000313" key="1">
    <source>
        <dbReference type="EMBL" id="MDR7300100.1"/>
    </source>
</evidence>
<sequence>MSDLRRHARAARTLTDFDSSVNMVRALGRFLRGRDHRAMSVGPASPQLADALTHLPRSMRRRVFEAMGFLQAVPLDRIGRLDSDDLAQWVTRQYRGGPYPAVVIGAASGAAVHLAAALHAPFLPQTVLVGARDTATHPDDPVSAMRAVAPIAKHIAARNPDIAVHHMHDPAQDRPMLQSLAYLRLKRLRLGRIYERFLEERLAPGAPIILLDCTRDWRTTEVAERTYFQFGCLGGVSEEEYHDSGERVAEYLRREGSPRRRWQPPVPDARRPEAEWGFDSALVPDIARFAHGFGHPMHRLTVADPQDLSPFVADLYRWWYRRRGLPADRLLAESYVQFDPLWTLRLAAVPFWLRFNMLPSYAALRDYLHSAEPFRDIHVNLFSQGLRSPGVVPVDRWRELAAGQAGGTGEMLGVDESTYPLDVGSSMRYTPAFAALPPRHPIPPPLSLADIDEFRTQTRKNHAVDWTGPVR</sequence>
<dbReference type="RefSeq" id="WP_310268305.1">
    <property type="nucleotide sequence ID" value="NZ_JAVDXW010000001.1"/>
</dbReference>